<dbReference type="InParanoid" id="T1EUF3"/>
<proteinExistence type="predicted"/>
<dbReference type="OrthoDB" id="8022549at2759"/>
<evidence type="ECO:0000313" key="2">
    <source>
        <dbReference type="EnsemblMetazoa" id="HelroP163756"/>
    </source>
</evidence>
<reference evidence="1 3" key="2">
    <citation type="journal article" date="2013" name="Nature">
        <title>Insights into bilaterian evolution from three spiralian genomes.</title>
        <authorList>
            <person name="Simakov O."/>
            <person name="Marletaz F."/>
            <person name="Cho S.J."/>
            <person name="Edsinger-Gonzales E."/>
            <person name="Havlak P."/>
            <person name="Hellsten U."/>
            <person name="Kuo D.H."/>
            <person name="Larsson T."/>
            <person name="Lv J."/>
            <person name="Arendt D."/>
            <person name="Savage R."/>
            <person name="Osoegawa K."/>
            <person name="de Jong P."/>
            <person name="Grimwood J."/>
            <person name="Chapman J.A."/>
            <person name="Shapiro H."/>
            <person name="Aerts A."/>
            <person name="Otillar R.P."/>
            <person name="Terry A.Y."/>
            <person name="Boore J.L."/>
            <person name="Grigoriev I.V."/>
            <person name="Lindberg D.R."/>
            <person name="Seaver E.C."/>
            <person name="Weisblat D.A."/>
            <person name="Putnam N.H."/>
            <person name="Rokhsar D.S."/>
        </authorList>
    </citation>
    <scope>NUCLEOTIDE SEQUENCE</scope>
</reference>
<dbReference type="EMBL" id="KB097495">
    <property type="protein sequence ID" value="ESN96662.1"/>
    <property type="molecule type" value="Genomic_DNA"/>
</dbReference>
<keyword evidence="3" id="KW-1185">Reference proteome</keyword>
<dbReference type="HOGENOM" id="CLU_526068_0_0_1"/>
<dbReference type="SUPFAM" id="SSF50630">
    <property type="entry name" value="Acid proteases"/>
    <property type="match status" value="1"/>
</dbReference>
<dbReference type="GeneID" id="20200203"/>
<reference evidence="3" key="1">
    <citation type="submission" date="2012-12" db="EMBL/GenBank/DDBJ databases">
        <authorList>
            <person name="Hellsten U."/>
            <person name="Grimwood J."/>
            <person name="Chapman J.A."/>
            <person name="Shapiro H."/>
            <person name="Aerts A."/>
            <person name="Otillar R.P."/>
            <person name="Terry A.Y."/>
            <person name="Boore J.L."/>
            <person name="Simakov O."/>
            <person name="Marletaz F."/>
            <person name="Cho S.-J."/>
            <person name="Edsinger-Gonzales E."/>
            <person name="Havlak P."/>
            <person name="Kuo D.-H."/>
            <person name="Larsson T."/>
            <person name="Lv J."/>
            <person name="Arendt D."/>
            <person name="Savage R."/>
            <person name="Osoegawa K."/>
            <person name="de Jong P."/>
            <person name="Lindberg D.R."/>
            <person name="Seaver E.C."/>
            <person name="Weisblat D.A."/>
            <person name="Putnam N.H."/>
            <person name="Grigoriev I.V."/>
            <person name="Rokhsar D.S."/>
        </authorList>
    </citation>
    <scope>NUCLEOTIDE SEQUENCE</scope>
</reference>
<dbReference type="AlphaFoldDB" id="T1EUF3"/>
<name>T1EUF3_HELRO</name>
<dbReference type="RefSeq" id="XP_009025786.1">
    <property type="nucleotide sequence ID" value="XM_009027538.1"/>
</dbReference>
<protein>
    <submittedName>
        <fullName evidence="1 2">Uncharacterized protein</fullName>
    </submittedName>
</protein>
<dbReference type="eggNOG" id="ENOG502RFAI">
    <property type="taxonomic scope" value="Eukaryota"/>
</dbReference>
<evidence type="ECO:0000313" key="3">
    <source>
        <dbReference type="Proteomes" id="UP000015101"/>
    </source>
</evidence>
<dbReference type="Gene3D" id="2.40.70.10">
    <property type="entry name" value="Acid Proteases"/>
    <property type="match status" value="1"/>
</dbReference>
<dbReference type="CDD" id="cd00303">
    <property type="entry name" value="retropepsin_like"/>
    <property type="match status" value="1"/>
</dbReference>
<gene>
    <name evidence="2" type="primary">20200203</name>
    <name evidence="1" type="ORF">HELRODRAFT_163756</name>
</gene>
<dbReference type="KEGG" id="hro:HELRODRAFT_163756"/>
<dbReference type="Proteomes" id="UP000015101">
    <property type="component" value="Unassembled WGS sequence"/>
</dbReference>
<organism evidence="2 3">
    <name type="scientific">Helobdella robusta</name>
    <name type="common">Californian leech</name>
    <dbReference type="NCBI Taxonomy" id="6412"/>
    <lineage>
        <taxon>Eukaryota</taxon>
        <taxon>Metazoa</taxon>
        <taxon>Spiralia</taxon>
        <taxon>Lophotrochozoa</taxon>
        <taxon>Annelida</taxon>
        <taxon>Clitellata</taxon>
        <taxon>Hirudinea</taxon>
        <taxon>Rhynchobdellida</taxon>
        <taxon>Glossiphoniidae</taxon>
        <taxon>Helobdella</taxon>
    </lineage>
</organism>
<reference evidence="2" key="3">
    <citation type="submission" date="2015-06" db="UniProtKB">
        <authorList>
            <consortium name="EnsemblMetazoa"/>
        </authorList>
    </citation>
    <scope>IDENTIFICATION</scope>
</reference>
<sequence length="546" mass="64862">MTNELSNVYIDEDGNLQFGDQYLEEIEQKQASGNLRKNTDSLEKLFTKFIESSQDLKKQNLKYIAEKFIIERFTSKNTNPSQWIDVFEKECLRFDITEDEKKIEILRLFMDKSCADWYSSMIIKLTLNSEWSIWKNKFCKSFANQGWNQVTYALLFKYKDGSLVDYAIKKEKLLLDMRTSIDTGTLVDLIAAGLPGFVLEKINRQSMEDTVDLFNEVRKYEHLMNKNKNGAYTRYENQKIYNKIEERTACKICERLNKGIRYHPEAAFKLIINSKLEIYGVYDSGSNVSLINSKLLKLKNENNNVNEQNLVTINGVKKTCGLTKLKIKIFEIEEKVDVYIIDDAHFRYDFLIGLDMIKTYKLVQNEKLKITQKLYFQQENIKKEERIIKRENEVNKYEKEYKINFNEHIKEKEFEIKVNHLDETKRKEINKLIQRHKSVFAKDKYDVGTVKGYEARIDLLLDKYCSKRPYRSTIKDKKEIAEQISKLLDNKLIEEFYNATILPNELSEDCIHSDWIRDKERALNNTLKSHYYNKMCYDAKRKNREF</sequence>
<dbReference type="EMBL" id="AMQM01001443">
    <property type="status" value="NOT_ANNOTATED_CDS"/>
    <property type="molecule type" value="Genomic_DNA"/>
</dbReference>
<dbReference type="EnsemblMetazoa" id="HelroT163756">
    <property type="protein sequence ID" value="HelroP163756"/>
    <property type="gene ID" value="HelroG163756"/>
</dbReference>
<accession>T1EUF3</accession>
<dbReference type="CTD" id="20200203"/>
<dbReference type="InterPro" id="IPR021109">
    <property type="entry name" value="Peptidase_aspartic_dom_sf"/>
</dbReference>
<evidence type="ECO:0000313" key="1">
    <source>
        <dbReference type="EMBL" id="ESN96662.1"/>
    </source>
</evidence>